<dbReference type="AlphaFoldDB" id="A0A7W7Y7C8"/>
<dbReference type="EMBL" id="JACHIG010000001">
    <property type="protein sequence ID" value="MBB5030967.1"/>
    <property type="molecule type" value="Genomic_DNA"/>
</dbReference>
<dbReference type="SUPFAM" id="SSF53448">
    <property type="entry name" value="Nucleotide-diphospho-sugar transferases"/>
    <property type="match status" value="1"/>
</dbReference>
<accession>A0A7W7Y7C8</accession>
<protein>
    <recommendedName>
        <fullName evidence="3">Nucleotide-diphospho-sugar transferase domain-containing protein</fullName>
    </recommendedName>
</protein>
<evidence type="ECO:0008006" key="3">
    <source>
        <dbReference type="Google" id="ProtNLM"/>
    </source>
</evidence>
<comment type="caution">
    <text evidence="1">The sequence shown here is derived from an EMBL/GenBank/DDBJ whole genome shotgun (WGS) entry which is preliminary data.</text>
</comment>
<evidence type="ECO:0000313" key="1">
    <source>
        <dbReference type="EMBL" id="MBB5030967.1"/>
    </source>
</evidence>
<sequence>MKLEFIATLASPEVRLRFLAMERSLRAVGCDLPLRVIPYHEGRFDLPRNAEWWEDAKLCDWLMQWKAHPTMRKYQCLLEKNFQFVDSDVIFLRNPNEVLAACEGFITSCGHWKYPNETLTAESESLVSQKSTNWQLSIFNTGQWACDRRLYSFEQLRERCEAEGFRNTCLTFPHHEQPGINLLVNTSDVVINNVTLPPLRMESTWAGDYIDAHFERFWVDNQRKPYLIHWAGCDMSKARPIDRLMEDFLLSDELDAWRQEIRSRSEKTKAIERSLRGRLRRWKRAVMAGARELSRS</sequence>
<proteinExistence type="predicted"/>
<gene>
    <name evidence="1" type="ORF">HNQ65_000521</name>
</gene>
<name>A0A7W7Y7C8_9BACT</name>
<keyword evidence="2" id="KW-1185">Reference proteome</keyword>
<reference evidence="1 2" key="1">
    <citation type="submission" date="2020-08" db="EMBL/GenBank/DDBJ databases">
        <title>Genomic Encyclopedia of Type Strains, Phase IV (KMG-IV): sequencing the most valuable type-strain genomes for metagenomic binning, comparative biology and taxonomic classification.</title>
        <authorList>
            <person name="Goeker M."/>
        </authorList>
    </citation>
    <scope>NUCLEOTIDE SEQUENCE [LARGE SCALE GENOMIC DNA]</scope>
    <source>
        <strain evidence="1 2">DSM 12252</strain>
    </source>
</reference>
<dbReference type="Proteomes" id="UP000590740">
    <property type="component" value="Unassembled WGS sequence"/>
</dbReference>
<evidence type="ECO:0000313" key="2">
    <source>
        <dbReference type="Proteomes" id="UP000590740"/>
    </source>
</evidence>
<organism evidence="1 2">
    <name type="scientific">Prosthecobacter vanneervenii</name>
    <dbReference type="NCBI Taxonomy" id="48466"/>
    <lineage>
        <taxon>Bacteria</taxon>
        <taxon>Pseudomonadati</taxon>
        <taxon>Verrucomicrobiota</taxon>
        <taxon>Verrucomicrobiia</taxon>
        <taxon>Verrucomicrobiales</taxon>
        <taxon>Verrucomicrobiaceae</taxon>
        <taxon>Prosthecobacter</taxon>
    </lineage>
</organism>
<dbReference type="RefSeq" id="WP_184337916.1">
    <property type="nucleotide sequence ID" value="NZ_JACHIG010000001.1"/>
</dbReference>
<dbReference type="InterPro" id="IPR029044">
    <property type="entry name" value="Nucleotide-diphossugar_trans"/>
</dbReference>